<evidence type="ECO:0000313" key="7">
    <source>
        <dbReference type="Proteomes" id="UP000269883"/>
    </source>
</evidence>
<dbReference type="Gene3D" id="1.10.10.10">
    <property type="entry name" value="Winged helix-like DNA-binding domain superfamily/Winged helix DNA-binding domain"/>
    <property type="match status" value="1"/>
</dbReference>
<dbReference type="Gene3D" id="2.60.120.10">
    <property type="entry name" value="Jelly Rolls"/>
    <property type="match status" value="1"/>
</dbReference>
<dbReference type="PROSITE" id="PS50042">
    <property type="entry name" value="CNMP_BINDING_3"/>
    <property type="match status" value="1"/>
</dbReference>
<dbReference type="PROSITE" id="PS51063">
    <property type="entry name" value="HTH_CRP_2"/>
    <property type="match status" value="1"/>
</dbReference>
<dbReference type="KEGG" id="dfl:DFE_2687"/>
<name>A0A2Z6B1T0_9BACT</name>
<evidence type="ECO:0000259" key="5">
    <source>
        <dbReference type="PROSITE" id="PS51063"/>
    </source>
</evidence>
<dbReference type="InterPro" id="IPR050397">
    <property type="entry name" value="Env_Response_Regulators"/>
</dbReference>
<keyword evidence="7" id="KW-1185">Reference proteome</keyword>
<gene>
    <name evidence="6" type="ORF">DFE_2687</name>
</gene>
<dbReference type="Pfam" id="PF13545">
    <property type="entry name" value="HTH_Crp_2"/>
    <property type="match status" value="1"/>
</dbReference>
<protein>
    <submittedName>
        <fullName evidence="6">Transcriptional regulator, Crp/Fnr family</fullName>
    </submittedName>
</protein>
<dbReference type="Proteomes" id="UP000269883">
    <property type="component" value="Chromosome"/>
</dbReference>
<dbReference type="EMBL" id="AP017378">
    <property type="protein sequence ID" value="BBD09413.1"/>
    <property type="molecule type" value="Genomic_DNA"/>
</dbReference>
<dbReference type="InterPro" id="IPR036390">
    <property type="entry name" value="WH_DNA-bd_sf"/>
</dbReference>
<dbReference type="InterPro" id="IPR012318">
    <property type="entry name" value="HTH_CRP"/>
</dbReference>
<accession>A0A2Z6B1T0</accession>
<dbReference type="SUPFAM" id="SSF46785">
    <property type="entry name" value="Winged helix' DNA-binding domain"/>
    <property type="match status" value="1"/>
</dbReference>
<keyword evidence="3" id="KW-0804">Transcription</keyword>
<organism evidence="6 7">
    <name type="scientific">Desulfovibrio ferrophilus</name>
    <dbReference type="NCBI Taxonomy" id="241368"/>
    <lineage>
        <taxon>Bacteria</taxon>
        <taxon>Pseudomonadati</taxon>
        <taxon>Thermodesulfobacteriota</taxon>
        <taxon>Desulfovibrionia</taxon>
        <taxon>Desulfovibrionales</taxon>
        <taxon>Desulfovibrionaceae</taxon>
        <taxon>Desulfovibrio</taxon>
    </lineage>
</organism>
<keyword evidence="1" id="KW-0805">Transcription regulation</keyword>
<dbReference type="Pfam" id="PF00027">
    <property type="entry name" value="cNMP_binding"/>
    <property type="match status" value="1"/>
</dbReference>
<sequence length="222" mass="24880">MGMKFLEENLLHYLRRPEFAELREAFHTRTYAKGSIIYSPGEKENLVFIVSTGRVRVYLAYEDKEFNLGILGHGDIYSSHTETFVQALDDVELQVIDVKVFRRRMVGDPEVTKAMVRVLGNILRASFSIIDGLVFKDANCRLIALLVTEARRHGIIAEDGVRVDLDLPVEQLARLIGATRQTVSTLLNDLVRAGLICKLSRGQYLIPDVEALDASAEGASCR</sequence>
<evidence type="ECO:0000313" key="6">
    <source>
        <dbReference type="EMBL" id="BBD09413.1"/>
    </source>
</evidence>
<evidence type="ECO:0000256" key="1">
    <source>
        <dbReference type="ARBA" id="ARBA00023015"/>
    </source>
</evidence>
<dbReference type="GO" id="GO:0005829">
    <property type="term" value="C:cytosol"/>
    <property type="evidence" value="ECO:0007669"/>
    <property type="project" value="TreeGrafter"/>
</dbReference>
<evidence type="ECO:0000256" key="2">
    <source>
        <dbReference type="ARBA" id="ARBA00023125"/>
    </source>
</evidence>
<feature type="domain" description="Cyclic nucleotide-binding" evidence="4">
    <location>
        <begin position="10"/>
        <end position="78"/>
    </location>
</feature>
<evidence type="ECO:0000256" key="3">
    <source>
        <dbReference type="ARBA" id="ARBA00023163"/>
    </source>
</evidence>
<proteinExistence type="predicted"/>
<keyword evidence="2" id="KW-0238">DNA-binding</keyword>
<dbReference type="CDD" id="cd00092">
    <property type="entry name" value="HTH_CRP"/>
    <property type="match status" value="1"/>
</dbReference>
<dbReference type="AlphaFoldDB" id="A0A2Z6B1T0"/>
<dbReference type="PANTHER" id="PTHR24567">
    <property type="entry name" value="CRP FAMILY TRANSCRIPTIONAL REGULATORY PROTEIN"/>
    <property type="match status" value="1"/>
</dbReference>
<dbReference type="SMART" id="SM00100">
    <property type="entry name" value="cNMP"/>
    <property type="match status" value="1"/>
</dbReference>
<dbReference type="SMART" id="SM00419">
    <property type="entry name" value="HTH_CRP"/>
    <property type="match status" value="1"/>
</dbReference>
<dbReference type="InterPro" id="IPR036388">
    <property type="entry name" value="WH-like_DNA-bd_sf"/>
</dbReference>
<reference evidence="6 7" key="1">
    <citation type="journal article" date="2018" name="Sci. Adv.">
        <title>Multi-heme cytochromes provide a pathway for survival in energy-limited environments.</title>
        <authorList>
            <person name="Deng X."/>
            <person name="Dohmae N."/>
            <person name="Nealson K.H."/>
            <person name="Hashimoto K."/>
            <person name="Okamoto A."/>
        </authorList>
    </citation>
    <scope>NUCLEOTIDE SEQUENCE [LARGE SCALE GENOMIC DNA]</scope>
    <source>
        <strain evidence="6 7">IS5</strain>
    </source>
</reference>
<dbReference type="RefSeq" id="WP_338031043.1">
    <property type="nucleotide sequence ID" value="NZ_AP017378.1"/>
</dbReference>
<dbReference type="GO" id="GO:0003677">
    <property type="term" value="F:DNA binding"/>
    <property type="evidence" value="ECO:0007669"/>
    <property type="project" value="UniProtKB-KW"/>
</dbReference>
<dbReference type="InterPro" id="IPR018490">
    <property type="entry name" value="cNMP-bd_dom_sf"/>
</dbReference>
<dbReference type="InterPro" id="IPR000595">
    <property type="entry name" value="cNMP-bd_dom"/>
</dbReference>
<dbReference type="SUPFAM" id="SSF51206">
    <property type="entry name" value="cAMP-binding domain-like"/>
    <property type="match status" value="1"/>
</dbReference>
<evidence type="ECO:0000259" key="4">
    <source>
        <dbReference type="PROSITE" id="PS50042"/>
    </source>
</evidence>
<dbReference type="PANTHER" id="PTHR24567:SF74">
    <property type="entry name" value="HTH-TYPE TRANSCRIPTIONAL REGULATOR ARCR"/>
    <property type="match status" value="1"/>
</dbReference>
<dbReference type="InterPro" id="IPR014710">
    <property type="entry name" value="RmlC-like_jellyroll"/>
</dbReference>
<dbReference type="CDD" id="cd00038">
    <property type="entry name" value="CAP_ED"/>
    <property type="match status" value="1"/>
</dbReference>
<feature type="domain" description="HTH crp-type" evidence="5">
    <location>
        <begin position="136"/>
        <end position="210"/>
    </location>
</feature>
<dbReference type="GO" id="GO:0003700">
    <property type="term" value="F:DNA-binding transcription factor activity"/>
    <property type="evidence" value="ECO:0007669"/>
    <property type="project" value="TreeGrafter"/>
</dbReference>